<dbReference type="Pfam" id="PF00009">
    <property type="entry name" value="GTP_EFTU"/>
    <property type="match status" value="1"/>
</dbReference>
<dbReference type="Gene3D" id="3.40.50.300">
    <property type="entry name" value="P-loop containing nucleotide triphosphate hydrolases"/>
    <property type="match status" value="1"/>
</dbReference>
<dbReference type="FunFam" id="3.40.50.10050:FF:000001">
    <property type="entry name" value="Translation initiation factor IF-2"/>
    <property type="match status" value="1"/>
</dbReference>
<dbReference type="PRINTS" id="PR00315">
    <property type="entry name" value="ELONGATNFCT"/>
</dbReference>
<dbReference type="SUPFAM" id="SSF50447">
    <property type="entry name" value="Translation proteins"/>
    <property type="match status" value="2"/>
</dbReference>
<dbReference type="InterPro" id="IPR009000">
    <property type="entry name" value="Transl_B-barrel_sf"/>
</dbReference>
<dbReference type="FunFam" id="3.40.50.300:FF:000019">
    <property type="entry name" value="Translation initiation factor IF-2"/>
    <property type="match status" value="1"/>
</dbReference>
<dbReference type="Pfam" id="PF22042">
    <property type="entry name" value="EF-G_D2"/>
    <property type="match status" value="1"/>
</dbReference>
<dbReference type="InterPro" id="IPR005225">
    <property type="entry name" value="Small_GTP-bd"/>
</dbReference>
<evidence type="ECO:0000256" key="2">
    <source>
        <dbReference type="ARBA" id="ARBA00022540"/>
    </source>
</evidence>
<dbReference type="Gene3D" id="3.40.50.10050">
    <property type="entry name" value="Translation initiation factor IF- 2, domain 3"/>
    <property type="match status" value="1"/>
</dbReference>
<protein>
    <recommendedName>
        <fullName evidence="6">Translation initiation factor IF-2, chloroplastic</fullName>
    </recommendedName>
</protein>
<gene>
    <name evidence="8" type="primary">infB</name>
    <name evidence="8" type="ORF">J0255_125</name>
</gene>
<dbReference type="CDD" id="cd03692">
    <property type="entry name" value="mtIF2_IVc"/>
    <property type="match status" value="1"/>
</dbReference>
<dbReference type="NCBIfam" id="TIGR00487">
    <property type="entry name" value="IF-2"/>
    <property type="match status" value="1"/>
</dbReference>
<evidence type="ECO:0000256" key="4">
    <source>
        <dbReference type="ARBA" id="ARBA00022917"/>
    </source>
</evidence>
<comment type="similarity">
    <text evidence="1">Belongs to the TRAFAC class translation factor GTPase superfamily. Classic translation factor GTPase family. IF-2 subfamily.</text>
</comment>
<dbReference type="InterPro" id="IPR027417">
    <property type="entry name" value="P-loop_NTPase"/>
</dbReference>
<dbReference type="CDD" id="cd01887">
    <property type="entry name" value="IF2_eIF5B"/>
    <property type="match status" value="1"/>
</dbReference>
<dbReference type="NCBIfam" id="TIGR00231">
    <property type="entry name" value="small_GTP"/>
    <property type="match status" value="1"/>
</dbReference>
<reference evidence="8" key="2">
    <citation type="submission" date="2016-10" db="EMBL/GenBank/DDBJ databases">
        <authorList>
            <person name="de Groot N.N."/>
        </authorList>
    </citation>
    <scope>NUCLEOTIDE SEQUENCE</scope>
    <source>
        <strain evidence="8">J.0255</strain>
    </source>
</reference>
<dbReference type="Pfam" id="PF11987">
    <property type="entry name" value="IF-2"/>
    <property type="match status" value="1"/>
</dbReference>
<keyword evidence="2 8" id="KW-0396">Initiation factor</keyword>
<feature type="domain" description="Tr-type G" evidence="7">
    <location>
        <begin position="242"/>
        <end position="413"/>
    </location>
</feature>
<dbReference type="SUPFAM" id="SSF52540">
    <property type="entry name" value="P-loop containing nucleoside triphosphate hydrolases"/>
    <property type="match status" value="1"/>
</dbReference>
<proteinExistence type="inferred from homology"/>
<dbReference type="GeneID" id="29998058"/>
<dbReference type="PANTHER" id="PTHR43381">
    <property type="entry name" value="TRANSLATION INITIATION FACTOR IF-2-RELATED"/>
    <property type="match status" value="1"/>
</dbReference>
<organism evidence="8">
    <name type="scientific">Yamadaella caenomyce</name>
    <dbReference type="NCBI Taxonomy" id="259029"/>
    <lineage>
        <taxon>Eukaryota</taxon>
        <taxon>Rhodophyta</taxon>
        <taxon>Florideophyceae</taxon>
        <taxon>Nemaliophycidae</taxon>
        <taxon>Nemaliales</taxon>
        <taxon>Liagoraceae</taxon>
        <taxon>Yamadaella</taxon>
    </lineage>
</organism>
<dbReference type="InterPro" id="IPR000795">
    <property type="entry name" value="T_Tr_GTP-bd_dom"/>
</dbReference>
<dbReference type="GO" id="GO:0003924">
    <property type="term" value="F:GTPase activity"/>
    <property type="evidence" value="ECO:0007669"/>
    <property type="project" value="InterPro"/>
</dbReference>
<keyword evidence="8" id="KW-0934">Plastid</keyword>
<dbReference type="FunFam" id="2.40.30.10:FF:000008">
    <property type="entry name" value="Translation initiation factor IF-2"/>
    <property type="match status" value="1"/>
</dbReference>
<evidence type="ECO:0000259" key="7">
    <source>
        <dbReference type="PROSITE" id="PS51722"/>
    </source>
</evidence>
<dbReference type="InterPro" id="IPR036925">
    <property type="entry name" value="TIF_IF2_dom3_sf"/>
</dbReference>
<accession>A0A1G4NYV7</accession>
<dbReference type="InterPro" id="IPR015760">
    <property type="entry name" value="TIF_IF2"/>
</dbReference>
<evidence type="ECO:0000256" key="3">
    <source>
        <dbReference type="ARBA" id="ARBA00022741"/>
    </source>
</evidence>
<dbReference type="PROSITE" id="PS01176">
    <property type="entry name" value="IF2"/>
    <property type="match status" value="1"/>
</dbReference>
<evidence type="ECO:0000313" key="8">
    <source>
        <dbReference type="EMBL" id="SCW23804.1"/>
    </source>
</evidence>
<dbReference type="GO" id="GO:0005829">
    <property type="term" value="C:cytosol"/>
    <property type="evidence" value="ECO:0007669"/>
    <property type="project" value="TreeGrafter"/>
</dbReference>
<dbReference type="Gene3D" id="2.40.30.10">
    <property type="entry name" value="Translation factors"/>
    <property type="match status" value="2"/>
</dbReference>
<dbReference type="Pfam" id="PF04760">
    <property type="entry name" value="IF2_N"/>
    <property type="match status" value="1"/>
</dbReference>
<dbReference type="EMBL" id="LT622875">
    <property type="protein sequence ID" value="SCW23804.1"/>
    <property type="molecule type" value="Genomic_DNA"/>
</dbReference>
<sequence length="746" mass="82436">MTHLKYFSVSYKDTSDGRLNLSHPKLINYKLTSTKSQSIIDPSSNNIENFVSSVDQILSNKPDKKLKTYNSLIDPVESKKNKAKFKKKVRTKIHLNDDDESLGSSYDSLAEGDKISNLSLKRTNKNLKKKLSTRSALKSAEAVPQVKADDVSKDKPKYIYVNHALSVGELSSVLDIPAVQIIKYLFLQGISVTINQVIDIGTIELIASNYGVTINKESAPQMNSSCRKISSDSIINDTMSERRLPVVTIFGHVDHGKTTLLQAISGDQSLSQESGGITQSIQSHTIILKHQGQNRRLIFLDTPGHEAFSSMRMRTVQITDVAILVVAADDGLQPQTKEAIDYFRTHKLPFLVAINKVDKKISNVSLIKKDLAEYGIISKEWSGDVPFIEISALQKLNLDQLLISVLSLCDSQKLVANPTHSASGTVLDGYLDKHQGPMAKFLVQNGTLNTGDYVKSGEKVFKVRALLQQKSSSVSSGPSSIVHVCGMDDLLTSGNTFEVITDLKQAKKELTEYQKSTGKHTKYYKKIQSQLFTDSVVKPDDNQSTKVINIILKTDSEGTIDAILQALATLPQNKVLLNIIAAGVGQVTIQDLNLATISNAITLNFNQSAFGPKNKINTSDVQVVNFNVIYDLLDYVKHLMLELVDPEYIENKLGKAVVENIFVVSKGVVAGCVVLEGKLKLGAYIKVIRKNQLIYDGSLTSLKRVKEDVDEVAVNYDCGVMCSEFTEWRKKDTLEAYELVEQPKSL</sequence>
<keyword evidence="4" id="KW-0648">Protein biosynthesis</keyword>
<dbReference type="RefSeq" id="YP_009315349.1">
    <property type="nucleotide sequence ID" value="NC_031666.1"/>
</dbReference>
<keyword evidence="8" id="KW-0150">Chloroplast</keyword>
<dbReference type="GO" id="GO:0005525">
    <property type="term" value="F:GTP binding"/>
    <property type="evidence" value="ECO:0007669"/>
    <property type="project" value="UniProtKB-KW"/>
</dbReference>
<name>A0A1G4NYV7_9FLOR</name>
<dbReference type="PANTHER" id="PTHR43381:SF5">
    <property type="entry name" value="TR-TYPE G DOMAIN-CONTAINING PROTEIN"/>
    <property type="match status" value="1"/>
</dbReference>
<dbReference type="GO" id="GO:0003743">
    <property type="term" value="F:translation initiation factor activity"/>
    <property type="evidence" value="ECO:0007669"/>
    <property type="project" value="UniProtKB-KW"/>
</dbReference>
<keyword evidence="5" id="KW-0342">GTP-binding</keyword>
<reference evidence="8" key="1">
    <citation type="submission" date="2016-10" db="EMBL/GenBank/DDBJ databases">
        <title>Chloroplast genomes as a tool to resolve red algal phylogenies: a case study in the Nemaliales.</title>
        <authorList>
            <person name="Costa J.F."/>
            <person name="Lin S.M."/>
            <person name="Macaya E.C."/>
            <person name="Fernandez-Garcia C."/>
            <person name="Verbruggen H."/>
        </authorList>
    </citation>
    <scope>NUCLEOTIDE SEQUENCE</scope>
    <source>
        <strain evidence="8">J.0255</strain>
    </source>
</reference>
<evidence type="ECO:0000256" key="5">
    <source>
        <dbReference type="ARBA" id="ARBA00023134"/>
    </source>
</evidence>
<dbReference type="PROSITE" id="PS51722">
    <property type="entry name" value="G_TR_2"/>
    <property type="match status" value="1"/>
</dbReference>
<dbReference type="InterPro" id="IPR053905">
    <property type="entry name" value="EF-G-like_DII"/>
</dbReference>
<keyword evidence="3" id="KW-0547">Nucleotide-binding</keyword>
<dbReference type="InterPro" id="IPR023115">
    <property type="entry name" value="TIF_IF2_dom3"/>
</dbReference>
<evidence type="ECO:0000256" key="1">
    <source>
        <dbReference type="ARBA" id="ARBA00007733"/>
    </source>
</evidence>
<geneLocation type="chloroplast" evidence="8"/>
<dbReference type="InterPro" id="IPR006847">
    <property type="entry name" value="IF2_N"/>
</dbReference>
<evidence type="ECO:0000256" key="6">
    <source>
        <dbReference type="ARBA" id="ARBA00044105"/>
    </source>
</evidence>
<dbReference type="InterPro" id="IPR000178">
    <property type="entry name" value="TF_IF2_bacterial-like"/>
</dbReference>
<dbReference type="AlphaFoldDB" id="A0A1G4NYV7"/>
<dbReference type="SUPFAM" id="SSF52156">
    <property type="entry name" value="Initiation factor IF2/eIF5b, domain 3"/>
    <property type="match status" value="1"/>
</dbReference>